<dbReference type="AlphaFoldDB" id="H5SQ08"/>
<dbReference type="SMART" id="SM00387">
    <property type="entry name" value="HATPase_c"/>
    <property type="match status" value="1"/>
</dbReference>
<dbReference type="Gene3D" id="3.30.450.20">
    <property type="entry name" value="PAS domain"/>
    <property type="match status" value="1"/>
</dbReference>
<gene>
    <name evidence="13" type="ORF">HGMM_F55E10C06</name>
</gene>
<proteinExistence type="predicted"/>
<keyword evidence="7" id="KW-0067">ATP-binding</keyword>
<dbReference type="InterPro" id="IPR035965">
    <property type="entry name" value="PAS-like_dom_sf"/>
</dbReference>
<dbReference type="InterPro" id="IPR004358">
    <property type="entry name" value="Sig_transdc_His_kin-like_C"/>
</dbReference>
<dbReference type="Gene3D" id="3.30.565.10">
    <property type="entry name" value="Histidine kinase-like ATPase, C-terminal domain"/>
    <property type="match status" value="1"/>
</dbReference>
<dbReference type="InterPro" id="IPR036097">
    <property type="entry name" value="HisK_dim/P_sf"/>
</dbReference>
<dbReference type="EC" id="2.7.13.3" evidence="2"/>
<evidence type="ECO:0000256" key="8">
    <source>
        <dbReference type="ARBA" id="ARBA00023012"/>
    </source>
</evidence>
<dbReference type="Gene3D" id="1.10.287.130">
    <property type="match status" value="1"/>
</dbReference>
<reference evidence="13" key="2">
    <citation type="journal article" date="2012" name="PLoS ONE">
        <title>A Deeply Branching Thermophilic Bacterium with an Ancient Acetyl-CoA Pathway Dominates a Subsurface Ecosystem.</title>
        <authorList>
            <person name="Takami H."/>
            <person name="Noguchi H."/>
            <person name="Takaki Y."/>
            <person name="Uchiyama I."/>
            <person name="Toyoda A."/>
            <person name="Nishi S."/>
            <person name="Chee G.-J."/>
            <person name="Arai W."/>
            <person name="Nunoura T."/>
            <person name="Itoh T."/>
            <person name="Hattori M."/>
            <person name="Takai K."/>
        </authorList>
    </citation>
    <scope>NUCLEOTIDE SEQUENCE</scope>
</reference>
<dbReference type="InterPro" id="IPR003594">
    <property type="entry name" value="HATPase_dom"/>
</dbReference>
<dbReference type="NCBIfam" id="TIGR00229">
    <property type="entry name" value="sensory_box"/>
    <property type="match status" value="1"/>
</dbReference>
<dbReference type="PROSITE" id="PS50113">
    <property type="entry name" value="PAC"/>
    <property type="match status" value="1"/>
</dbReference>
<feature type="region of interest" description="Disordered" evidence="9">
    <location>
        <begin position="499"/>
        <end position="520"/>
    </location>
</feature>
<dbReference type="PRINTS" id="PR00344">
    <property type="entry name" value="BCTRLSENSOR"/>
</dbReference>
<dbReference type="SMART" id="SM00091">
    <property type="entry name" value="PAS"/>
    <property type="match status" value="1"/>
</dbReference>
<evidence type="ECO:0000259" key="10">
    <source>
        <dbReference type="PROSITE" id="PS50109"/>
    </source>
</evidence>
<organism evidence="13">
    <name type="scientific">uncultured Acidobacteriota bacterium</name>
    <dbReference type="NCBI Taxonomy" id="171953"/>
    <lineage>
        <taxon>Bacteria</taxon>
        <taxon>Pseudomonadati</taxon>
        <taxon>Acidobacteriota</taxon>
        <taxon>environmental samples</taxon>
    </lineage>
</organism>
<dbReference type="PROSITE" id="PS50112">
    <property type="entry name" value="PAS"/>
    <property type="match status" value="1"/>
</dbReference>
<dbReference type="PANTHER" id="PTHR43065">
    <property type="entry name" value="SENSOR HISTIDINE KINASE"/>
    <property type="match status" value="1"/>
</dbReference>
<keyword evidence="8" id="KW-0902">Two-component regulatory system</keyword>
<evidence type="ECO:0000259" key="11">
    <source>
        <dbReference type="PROSITE" id="PS50112"/>
    </source>
</evidence>
<evidence type="ECO:0000256" key="5">
    <source>
        <dbReference type="ARBA" id="ARBA00022741"/>
    </source>
</evidence>
<feature type="domain" description="PAC" evidence="12">
    <location>
        <begin position="216"/>
        <end position="267"/>
    </location>
</feature>
<evidence type="ECO:0000256" key="4">
    <source>
        <dbReference type="ARBA" id="ARBA00022679"/>
    </source>
</evidence>
<evidence type="ECO:0000256" key="3">
    <source>
        <dbReference type="ARBA" id="ARBA00022553"/>
    </source>
</evidence>
<dbReference type="InterPro" id="IPR003661">
    <property type="entry name" value="HisK_dim/P_dom"/>
</dbReference>
<dbReference type="InterPro" id="IPR000014">
    <property type="entry name" value="PAS"/>
</dbReference>
<dbReference type="GO" id="GO:0005524">
    <property type="term" value="F:ATP binding"/>
    <property type="evidence" value="ECO:0007669"/>
    <property type="project" value="UniProtKB-KW"/>
</dbReference>
<dbReference type="CDD" id="cd00130">
    <property type="entry name" value="PAS"/>
    <property type="match status" value="1"/>
</dbReference>
<dbReference type="SMART" id="SM00388">
    <property type="entry name" value="HisKA"/>
    <property type="match status" value="1"/>
</dbReference>
<dbReference type="PROSITE" id="PS50109">
    <property type="entry name" value="HIS_KIN"/>
    <property type="match status" value="1"/>
</dbReference>
<dbReference type="SUPFAM" id="SSF47384">
    <property type="entry name" value="Homodimeric domain of signal transducing histidine kinase"/>
    <property type="match status" value="1"/>
</dbReference>
<dbReference type="InterPro" id="IPR005467">
    <property type="entry name" value="His_kinase_dom"/>
</dbReference>
<name>H5SQ08_9BACT</name>
<accession>H5SQ08</accession>
<feature type="domain" description="Histidine kinase" evidence="10">
    <location>
        <begin position="280"/>
        <end position="492"/>
    </location>
</feature>
<sequence>MLVVAADAVAAAQLCARLEQLGFSALRWEIEANPHAPPAEARLVLIEARVPIEQLRSWIARVREHEWTALLPVLLHGGSELLVWETGADDVLPAEDEAEWACRVRVWAAVSARLERLLEERIAERTELLERALSGQEHLLEDVRAARAQWEATFNAIADGLVLTTPEGIIEQANDALVRFFGLSRERWLGQSCRLLWERLGRSGPCLHERVVATGQAQEEDVVEAATGRTFRVLITPVRSVRGEVLGLVHIFRDVTVERQLERQARHAERMVLAGQIVSGIAHEAATPLSIIANIAEALLLDVPSESPMASDLRSIVAQARRLTEMLRQLLDFVRQAPPAFRELDVNALIEETLALLRYSFRAARIEVVADLEPELPPIRADRHQLQQVLLNLFTNALHAMPEGGRLCVRTEVRSGAPKQVQITVEDTGVGIPPEYLPRIFDFFFTTRADRGGTGLGLAIARQIVEAHEGTIEVESAPGRGTRFRVRLPLRAEPIRIEDPGSVAERAPCARAEGSDTLSG</sequence>
<feature type="domain" description="PAS" evidence="11">
    <location>
        <begin position="146"/>
        <end position="192"/>
    </location>
</feature>
<dbReference type="EMBL" id="AP011798">
    <property type="protein sequence ID" value="BAL58244.1"/>
    <property type="molecule type" value="Genomic_DNA"/>
</dbReference>
<dbReference type="InterPro" id="IPR036890">
    <property type="entry name" value="HATPase_C_sf"/>
</dbReference>
<dbReference type="PANTHER" id="PTHR43065:SF42">
    <property type="entry name" value="TWO-COMPONENT SENSOR PPRA"/>
    <property type="match status" value="1"/>
</dbReference>
<evidence type="ECO:0000256" key="9">
    <source>
        <dbReference type="SAM" id="MobiDB-lite"/>
    </source>
</evidence>
<dbReference type="CDD" id="cd00082">
    <property type="entry name" value="HisKA"/>
    <property type="match status" value="1"/>
</dbReference>
<protein>
    <recommendedName>
        <fullName evidence="2">histidine kinase</fullName>
        <ecNumber evidence="2">2.7.13.3</ecNumber>
    </recommendedName>
</protein>
<evidence type="ECO:0000256" key="6">
    <source>
        <dbReference type="ARBA" id="ARBA00022777"/>
    </source>
</evidence>
<evidence type="ECO:0000256" key="1">
    <source>
        <dbReference type="ARBA" id="ARBA00000085"/>
    </source>
</evidence>
<dbReference type="SUPFAM" id="SSF55874">
    <property type="entry name" value="ATPase domain of HSP90 chaperone/DNA topoisomerase II/histidine kinase"/>
    <property type="match status" value="1"/>
</dbReference>
<reference evidence="13" key="1">
    <citation type="journal article" date="2005" name="Environ. Microbiol.">
        <title>Genetic and functional properties of uncultivated thermophilic crenarchaeotes from a subsurface gold mine as revealed by analysis of genome fragments.</title>
        <authorList>
            <person name="Nunoura T."/>
            <person name="Hirayama H."/>
            <person name="Takami H."/>
            <person name="Oida H."/>
            <person name="Nishi S."/>
            <person name="Shimamura S."/>
            <person name="Suzuki Y."/>
            <person name="Inagaki F."/>
            <person name="Takai K."/>
            <person name="Nealson K.H."/>
            <person name="Horikoshi K."/>
        </authorList>
    </citation>
    <scope>NUCLEOTIDE SEQUENCE</scope>
</reference>
<evidence type="ECO:0000256" key="7">
    <source>
        <dbReference type="ARBA" id="ARBA00022840"/>
    </source>
</evidence>
<dbReference type="FunFam" id="3.30.565.10:FF:000042">
    <property type="entry name" value="Two-component sensor histidine kinase KdpD"/>
    <property type="match status" value="1"/>
</dbReference>
<dbReference type="InterPro" id="IPR000700">
    <property type="entry name" value="PAS-assoc_C"/>
</dbReference>
<evidence type="ECO:0000256" key="2">
    <source>
        <dbReference type="ARBA" id="ARBA00012438"/>
    </source>
</evidence>
<dbReference type="Pfam" id="PF00512">
    <property type="entry name" value="HisKA"/>
    <property type="match status" value="1"/>
</dbReference>
<dbReference type="InterPro" id="IPR013656">
    <property type="entry name" value="PAS_4"/>
</dbReference>
<keyword evidence="6 13" id="KW-0418">Kinase</keyword>
<comment type="catalytic activity">
    <reaction evidence="1">
        <text>ATP + protein L-histidine = ADP + protein N-phospho-L-histidine.</text>
        <dbReference type="EC" id="2.7.13.3"/>
    </reaction>
</comment>
<keyword evidence="4" id="KW-0808">Transferase</keyword>
<keyword evidence="3" id="KW-0597">Phosphoprotein</keyword>
<dbReference type="Pfam" id="PF02518">
    <property type="entry name" value="HATPase_c"/>
    <property type="match status" value="1"/>
</dbReference>
<evidence type="ECO:0000313" key="13">
    <source>
        <dbReference type="EMBL" id="BAL58244.1"/>
    </source>
</evidence>
<dbReference type="SUPFAM" id="SSF55785">
    <property type="entry name" value="PYP-like sensor domain (PAS domain)"/>
    <property type="match status" value="1"/>
</dbReference>
<dbReference type="Pfam" id="PF08448">
    <property type="entry name" value="PAS_4"/>
    <property type="match status" value="1"/>
</dbReference>
<evidence type="ECO:0000259" key="12">
    <source>
        <dbReference type="PROSITE" id="PS50113"/>
    </source>
</evidence>
<dbReference type="GO" id="GO:0042802">
    <property type="term" value="F:identical protein binding"/>
    <property type="evidence" value="ECO:0007669"/>
    <property type="project" value="UniProtKB-ARBA"/>
</dbReference>
<keyword evidence="5" id="KW-0547">Nucleotide-binding</keyword>
<dbReference type="GO" id="GO:0000155">
    <property type="term" value="F:phosphorelay sensor kinase activity"/>
    <property type="evidence" value="ECO:0007669"/>
    <property type="project" value="InterPro"/>
</dbReference>